<dbReference type="AlphaFoldDB" id="A0A0E9WTQ5"/>
<organism evidence="1">
    <name type="scientific">Anguilla anguilla</name>
    <name type="common">European freshwater eel</name>
    <name type="synonym">Muraena anguilla</name>
    <dbReference type="NCBI Taxonomy" id="7936"/>
    <lineage>
        <taxon>Eukaryota</taxon>
        <taxon>Metazoa</taxon>
        <taxon>Chordata</taxon>
        <taxon>Craniata</taxon>
        <taxon>Vertebrata</taxon>
        <taxon>Euteleostomi</taxon>
        <taxon>Actinopterygii</taxon>
        <taxon>Neopterygii</taxon>
        <taxon>Teleostei</taxon>
        <taxon>Anguilliformes</taxon>
        <taxon>Anguillidae</taxon>
        <taxon>Anguilla</taxon>
    </lineage>
</organism>
<name>A0A0E9WTQ5_ANGAN</name>
<proteinExistence type="predicted"/>
<reference evidence="1" key="1">
    <citation type="submission" date="2014-11" db="EMBL/GenBank/DDBJ databases">
        <authorList>
            <person name="Amaro Gonzalez C."/>
        </authorList>
    </citation>
    <scope>NUCLEOTIDE SEQUENCE</scope>
</reference>
<protein>
    <submittedName>
        <fullName evidence="1">Uncharacterized protein</fullName>
    </submittedName>
</protein>
<dbReference type="EMBL" id="GBXM01014783">
    <property type="protein sequence ID" value="JAH93794.1"/>
    <property type="molecule type" value="Transcribed_RNA"/>
</dbReference>
<sequence length="68" mass="8101">MNRLLLEVSHRHRLAAIHATAKIVCAKYKKTQTKHKINSVTEMPYYPHFETFVLFVRFVFRAYFLCNA</sequence>
<reference evidence="1" key="2">
    <citation type="journal article" date="2015" name="Fish Shellfish Immunol.">
        <title>Early steps in the European eel (Anguilla anguilla)-Vibrio vulnificus interaction in the gills: Role of the RtxA13 toxin.</title>
        <authorList>
            <person name="Callol A."/>
            <person name="Pajuelo D."/>
            <person name="Ebbesson L."/>
            <person name="Teles M."/>
            <person name="MacKenzie S."/>
            <person name="Amaro C."/>
        </authorList>
    </citation>
    <scope>NUCLEOTIDE SEQUENCE</scope>
</reference>
<accession>A0A0E9WTQ5</accession>
<evidence type="ECO:0000313" key="1">
    <source>
        <dbReference type="EMBL" id="JAH93794.1"/>
    </source>
</evidence>